<dbReference type="InterPro" id="IPR000795">
    <property type="entry name" value="T_Tr_GTP-bd_dom"/>
</dbReference>
<dbReference type="PROSITE" id="PS00301">
    <property type="entry name" value="G_TR_1"/>
    <property type="match status" value="1"/>
</dbReference>
<dbReference type="EC" id="2.7.7.4" evidence="1"/>
<dbReference type="InterPro" id="IPR054696">
    <property type="entry name" value="GTP-eEF1A_C"/>
</dbReference>
<organism evidence="8 9">
    <name type="scientific">Microlunatus spumicola</name>
    <dbReference type="NCBI Taxonomy" id="81499"/>
    <lineage>
        <taxon>Bacteria</taxon>
        <taxon>Bacillati</taxon>
        <taxon>Actinomycetota</taxon>
        <taxon>Actinomycetes</taxon>
        <taxon>Propionibacteriales</taxon>
        <taxon>Propionibacteriaceae</taxon>
        <taxon>Microlunatus</taxon>
    </lineage>
</organism>
<evidence type="ECO:0000256" key="5">
    <source>
        <dbReference type="ARBA" id="ARBA00022840"/>
    </source>
</evidence>
<name>A0ABP6WFE9_9ACTN</name>
<dbReference type="SUPFAM" id="SSF52540">
    <property type="entry name" value="P-loop containing nucleoside triphosphate hydrolases"/>
    <property type="match status" value="1"/>
</dbReference>
<dbReference type="Gene3D" id="2.40.30.10">
    <property type="entry name" value="Translation factors"/>
    <property type="match status" value="2"/>
</dbReference>
<evidence type="ECO:0000256" key="6">
    <source>
        <dbReference type="ARBA" id="ARBA00023134"/>
    </source>
</evidence>
<evidence type="ECO:0000256" key="1">
    <source>
        <dbReference type="ARBA" id="ARBA00012391"/>
    </source>
</evidence>
<dbReference type="Proteomes" id="UP001500767">
    <property type="component" value="Unassembled WGS sequence"/>
</dbReference>
<evidence type="ECO:0000259" key="7">
    <source>
        <dbReference type="PROSITE" id="PS51722"/>
    </source>
</evidence>
<dbReference type="InterPro" id="IPR041757">
    <property type="entry name" value="CysN_GTP-bd"/>
</dbReference>
<dbReference type="InterPro" id="IPR044138">
    <property type="entry name" value="CysN_II"/>
</dbReference>
<dbReference type="Gene3D" id="3.40.50.300">
    <property type="entry name" value="P-loop containing nucleotide triphosphate hydrolases"/>
    <property type="match status" value="1"/>
</dbReference>
<dbReference type="NCBIfam" id="TIGR02034">
    <property type="entry name" value="CysN"/>
    <property type="match status" value="1"/>
</dbReference>
<dbReference type="InterPro" id="IPR044139">
    <property type="entry name" value="CysN_NoDQ_III"/>
</dbReference>
<keyword evidence="5" id="KW-0067">ATP-binding</keyword>
<dbReference type="PROSITE" id="PS51722">
    <property type="entry name" value="G_TR_2"/>
    <property type="match status" value="1"/>
</dbReference>
<dbReference type="InterPro" id="IPR050100">
    <property type="entry name" value="TRAFAC_GTPase_members"/>
</dbReference>
<evidence type="ECO:0000313" key="9">
    <source>
        <dbReference type="Proteomes" id="UP001500767"/>
    </source>
</evidence>
<evidence type="ECO:0000256" key="2">
    <source>
        <dbReference type="ARBA" id="ARBA00022679"/>
    </source>
</evidence>
<feature type="domain" description="Tr-type G" evidence="7">
    <location>
        <begin position="17"/>
        <end position="229"/>
    </location>
</feature>
<gene>
    <name evidence="8" type="ORF">GCM10022197_01710</name>
</gene>
<dbReference type="EMBL" id="BAAAYR010000001">
    <property type="protein sequence ID" value="GAA3550511.1"/>
    <property type="molecule type" value="Genomic_DNA"/>
</dbReference>
<keyword evidence="6" id="KW-0342">GTP-binding</keyword>
<evidence type="ECO:0000256" key="4">
    <source>
        <dbReference type="ARBA" id="ARBA00022741"/>
    </source>
</evidence>
<keyword evidence="9" id="KW-1185">Reference proteome</keyword>
<dbReference type="CDD" id="cd03695">
    <property type="entry name" value="CysN_NodQ_II"/>
    <property type="match status" value="1"/>
</dbReference>
<comment type="caution">
    <text evidence="8">The sequence shown here is derived from an EMBL/GenBank/DDBJ whole genome shotgun (WGS) entry which is preliminary data.</text>
</comment>
<dbReference type="Pfam" id="PF22594">
    <property type="entry name" value="GTP-eEF1A_C"/>
    <property type="match status" value="1"/>
</dbReference>
<keyword evidence="4" id="KW-0547">Nucleotide-binding</keyword>
<dbReference type="InterPro" id="IPR027417">
    <property type="entry name" value="P-loop_NTPase"/>
</dbReference>
<dbReference type="CDD" id="cd04166">
    <property type="entry name" value="CysN_ATPS"/>
    <property type="match status" value="1"/>
</dbReference>
<evidence type="ECO:0000313" key="8">
    <source>
        <dbReference type="EMBL" id="GAA3550511.1"/>
    </source>
</evidence>
<sequence length="465" mass="49966">MSPTLQAEREASLQGRRTLLRLATAGSVDDGKSTLVGRLLFDTNSVLTDTLDSIETASRRKGLDRADLALLTDGLRAEREQGITIDVAYRYFATTGRKFVLADCPGHVQYTRNTVTGASTAHVIVLLVDARKGVMEQTRRHLAVAALLRVPHVVLAVNKIDLVDYSQEVFERIATDFALLARGLGVRDSHAIPVSALDGDNVVIRSPKMPWYEGPTVLGYLESVDDTSLDVGEDFRFPVQSVVRPQSAGQAPWAAHAPEVDGDYRGYAGKVASGRIAVGEEVVVLPTGGHARIEAVDTPDGPLDVAVAGQSVVLRLDRDLDVSRGAIFASVDAPPAPTRDLVGTVCWLTDRTLAVGSRVLVQHGTSLTKAIVKQLDGVLDLDFDTRSVPTWRSTDALTLNDIGRVRLSLASPLPVDPYKEHRGTGSFILVDEADGWTLAAGMAGPTSLRTLDVDLNDQTPEPVTT</sequence>
<evidence type="ECO:0000256" key="3">
    <source>
        <dbReference type="ARBA" id="ARBA00022695"/>
    </source>
</evidence>
<dbReference type="InterPro" id="IPR009000">
    <property type="entry name" value="Transl_B-barrel_sf"/>
</dbReference>
<dbReference type="InterPro" id="IPR009001">
    <property type="entry name" value="Transl_elong_EF1A/Init_IF2_C"/>
</dbReference>
<keyword evidence="3" id="KW-0548">Nucleotidyltransferase</keyword>
<dbReference type="CDD" id="cd04095">
    <property type="entry name" value="CysN_NoDQ_III"/>
    <property type="match status" value="1"/>
</dbReference>
<dbReference type="SUPFAM" id="SSF50465">
    <property type="entry name" value="EF-Tu/eEF-1alpha/eIF2-gamma C-terminal domain"/>
    <property type="match status" value="1"/>
</dbReference>
<proteinExistence type="predicted"/>
<dbReference type="PRINTS" id="PR00315">
    <property type="entry name" value="ELONGATNFCT"/>
</dbReference>
<accession>A0ABP6WFE9</accession>
<protein>
    <recommendedName>
        <fullName evidence="1">sulfate adenylyltransferase</fullName>
        <ecNumber evidence="1">2.7.7.4</ecNumber>
    </recommendedName>
</protein>
<dbReference type="PANTHER" id="PTHR23115">
    <property type="entry name" value="TRANSLATION FACTOR"/>
    <property type="match status" value="1"/>
</dbReference>
<dbReference type="RefSeq" id="WP_204912673.1">
    <property type="nucleotide sequence ID" value="NZ_BAAAYR010000001.1"/>
</dbReference>
<dbReference type="Pfam" id="PF00009">
    <property type="entry name" value="GTP_EFTU"/>
    <property type="match status" value="1"/>
</dbReference>
<reference evidence="9" key="1">
    <citation type="journal article" date="2019" name="Int. J. Syst. Evol. Microbiol.">
        <title>The Global Catalogue of Microorganisms (GCM) 10K type strain sequencing project: providing services to taxonomists for standard genome sequencing and annotation.</title>
        <authorList>
            <consortium name="The Broad Institute Genomics Platform"/>
            <consortium name="The Broad Institute Genome Sequencing Center for Infectious Disease"/>
            <person name="Wu L."/>
            <person name="Ma J."/>
        </authorList>
    </citation>
    <scope>NUCLEOTIDE SEQUENCE [LARGE SCALE GENOMIC DNA]</scope>
    <source>
        <strain evidence="9">JCM 16540</strain>
    </source>
</reference>
<keyword evidence="2" id="KW-0808">Transferase</keyword>
<dbReference type="InterPro" id="IPR011779">
    <property type="entry name" value="SO4_adenylTrfase_lsu"/>
</dbReference>
<dbReference type="InterPro" id="IPR031157">
    <property type="entry name" value="G_TR_CS"/>
</dbReference>
<dbReference type="SUPFAM" id="SSF50447">
    <property type="entry name" value="Translation proteins"/>
    <property type="match status" value="1"/>
</dbReference>